<reference evidence="3 4" key="1">
    <citation type="submission" date="2017-03" db="EMBL/GenBank/DDBJ databases">
        <title>Draft Genome sequence of Marispirochaeta sp. strain JC444.</title>
        <authorList>
            <person name="Shivani Y."/>
            <person name="Subhash Y."/>
            <person name="Sasikala C."/>
            <person name="Ramana C."/>
        </authorList>
    </citation>
    <scope>NUCLEOTIDE SEQUENCE [LARGE SCALE GENOMIC DNA]</scope>
    <source>
        <strain evidence="3 4">JC444</strain>
    </source>
</reference>
<dbReference type="Pfam" id="PF03401">
    <property type="entry name" value="TctC"/>
    <property type="match status" value="1"/>
</dbReference>
<gene>
    <name evidence="3" type="ORF">B4O97_02895</name>
</gene>
<dbReference type="STRING" id="1963862.B4O97_02895"/>
<dbReference type="InterPro" id="IPR005064">
    <property type="entry name" value="BUG"/>
</dbReference>
<sequence length="325" mass="34914">MKKFLVAALVLLFTVSVFSEGKSESAGSGAAEWPKQNITIIGTHGAGGDTDYNGRLISRFVEKKLGVSLVPTNVTGSNGNIAMEQYRNAKPDGYTFIMTNTTAVMGNEATGLSSFGWDAFEPVAIYGKQSGENIIVPADSPYQSIDDLVKASKANPNTIRFGISTGGGVYIASVILAQSGAEFAVMDQGDGASRMTALLGKHVDATIVPYATAKQYIESGQIRTLATLLSDSPSLLKNVPSASKTGVPDLVMDTMYVCLAPKGTPREIVEQMNAAILDVVNNDPEYAAECRKFNLQDPWALSVDDTIAELMKQREHFMKFSKYLR</sequence>
<keyword evidence="4" id="KW-1185">Reference proteome</keyword>
<dbReference type="InterPro" id="IPR042100">
    <property type="entry name" value="Bug_dom1"/>
</dbReference>
<keyword evidence="2" id="KW-0732">Signal</keyword>
<evidence type="ECO:0008006" key="5">
    <source>
        <dbReference type="Google" id="ProtNLM"/>
    </source>
</evidence>
<dbReference type="AlphaFoldDB" id="A0A1Y1S3N0"/>
<feature type="signal peptide" evidence="2">
    <location>
        <begin position="1"/>
        <end position="19"/>
    </location>
</feature>
<dbReference type="PIRSF" id="PIRSF017082">
    <property type="entry name" value="YflP"/>
    <property type="match status" value="1"/>
</dbReference>
<organism evidence="3 4">
    <name type="scientific">Marispirochaeta aestuarii</name>
    <dbReference type="NCBI Taxonomy" id="1963862"/>
    <lineage>
        <taxon>Bacteria</taxon>
        <taxon>Pseudomonadati</taxon>
        <taxon>Spirochaetota</taxon>
        <taxon>Spirochaetia</taxon>
        <taxon>Spirochaetales</taxon>
        <taxon>Spirochaetaceae</taxon>
        <taxon>Marispirochaeta</taxon>
    </lineage>
</organism>
<evidence type="ECO:0000256" key="2">
    <source>
        <dbReference type="SAM" id="SignalP"/>
    </source>
</evidence>
<evidence type="ECO:0000313" key="3">
    <source>
        <dbReference type="EMBL" id="ORC37960.1"/>
    </source>
</evidence>
<comment type="caution">
    <text evidence="3">The sequence shown here is derived from an EMBL/GenBank/DDBJ whole genome shotgun (WGS) entry which is preliminary data.</text>
</comment>
<dbReference type="Proteomes" id="UP000192343">
    <property type="component" value="Unassembled WGS sequence"/>
</dbReference>
<evidence type="ECO:0000313" key="4">
    <source>
        <dbReference type="Proteomes" id="UP000192343"/>
    </source>
</evidence>
<dbReference type="PANTHER" id="PTHR42928:SF5">
    <property type="entry name" value="BLR1237 PROTEIN"/>
    <property type="match status" value="1"/>
</dbReference>
<name>A0A1Y1S3N0_9SPIO</name>
<dbReference type="EMBL" id="MWQY01000002">
    <property type="protein sequence ID" value="ORC37960.1"/>
    <property type="molecule type" value="Genomic_DNA"/>
</dbReference>
<comment type="similarity">
    <text evidence="1">Belongs to the UPF0065 (bug) family.</text>
</comment>
<feature type="chain" id="PRO_5012779076" description="Tripartite tricarboxylate transporter substrate binding protein" evidence="2">
    <location>
        <begin position="20"/>
        <end position="325"/>
    </location>
</feature>
<dbReference type="CDD" id="cd07012">
    <property type="entry name" value="PBP2_Bug_TTT"/>
    <property type="match status" value="1"/>
</dbReference>
<protein>
    <recommendedName>
        <fullName evidence="5">Tripartite tricarboxylate transporter substrate binding protein</fullName>
    </recommendedName>
</protein>
<dbReference type="Gene3D" id="3.40.190.150">
    <property type="entry name" value="Bordetella uptake gene, domain 1"/>
    <property type="match status" value="1"/>
</dbReference>
<evidence type="ECO:0000256" key="1">
    <source>
        <dbReference type="ARBA" id="ARBA00006987"/>
    </source>
</evidence>
<dbReference type="OrthoDB" id="370559at2"/>
<dbReference type="SUPFAM" id="SSF53850">
    <property type="entry name" value="Periplasmic binding protein-like II"/>
    <property type="match status" value="1"/>
</dbReference>
<proteinExistence type="inferred from homology"/>
<dbReference type="RefSeq" id="WP_083048134.1">
    <property type="nucleotide sequence ID" value="NZ_MWQY01000002.1"/>
</dbReference>
<accession>A0A1Y1S3N0</accession>
<dbReference type="PANTHER" id="PTHR42928">
    <property type="entry name" value="TRICARBOXYLATE-BINDING PROTEIN"/>
    <property type="match status" value="1"/>
</dbReference>
<dbReference type="Gene3D" id="3.40.190.10">
    <property type="entry name" value="Periplasmic binding protein-like II"/>
    <property type="match status" value="1"/>
</dbReference>